<dbReference type="EMBL" id="KQ971338">
    <property type="protein sequence ID" value="KYB28120.1"/>
    <property type="molecule type" value="Genomic_DNA"/>
</dbReference>
<evidence type="ECO:0000313" key="1">
    <source>
        <dbReference type="EMBL" id="KYB28120.1"/>
    </source>
</evidence>
<evidence type="ECO:0000313" key="2">
    <source>
        <dbReference type="Proteomes" id="UP000007266"/>
    </source>
</evidence>
<name>A0A139WJE8_TRICA</name>
<reference evidence="1 2" key="2">
    <citation type="journal article" date="2010" name="Nucleic Acids Res.">
        <title>BeetleBase in 2010: revisions to provide comprehensive genomic information for Tribolium castaneum.</title>
        <authorList>
            <person name="Kim H.S."/>
            <person name="Murphy T."/>
            <person name="Xia J."/>
            <person name="Caragea D."/>
            <person name="Park Y."/>
            <person name="Beeman R.W."/>
            <person name="Lorenzen M.D."/>
            <person name="Butcher S."/>
            <person name="Manak J.R."/>
            <person name="Brown S.J."/>
        </authorList>
    </citation>
    <scope>GENOME REANNOTATION</scope>
    <source>
        <strain evidence="1 2">Georgia GA2</strain>
    </source>
</reference>
<accession>A0A139WJE8</accession>
<keyword evidence="2" id="KW-1185">Reference proteome</keyword>
<protein>
    <submittedName>
        <fullName evidence="1">Uncharacterized protein</fullName>
    </submittedName>
</protein>
<organism evidence="1 2">
    <name type="scientific">Tribolium castaneum</name>
    <name type="common">Red flour beetle</name>
    <dbReference type="NCBI Taxonomy" id="7070"/>
    <lineage>
        <taxon>Eukaryota</taxon>
        <taxon>Metazoa</taxon>
        <taxon>Ecdysozoa</taxon>
        <taxon>Arthropoda</taxon>
        <taxon>Hexapoda</taxon>
        <taxon>Insecta</taxon>
        <taxon>Pterygota</taxon>
        <taxon>Neoptera</taxon>
        <taxon>Endopterygota</taxon>
        <taxon>Coleoptera</taxon>
        <taxon>Polyphaga</taxon>
        <taxon>Cucujiformia</taxon>
        <taxon>Tenebrionidae</taxon>
        <taxon>Tenebrionidae incertae sedis</taxon>
        <taxon>Tribolium</taxon>
    </lineage>
</organism>
<dbReference type="AlphaFoldDB" id="A0A139WJE8"/>
<sequence>MWKNFCYCEIYFSVDVNISCLTDLYLCSEATFLFLVLSKNLENLFMLYDTQVECFAKI</sequence>
<reference evidence="1 2" key="1">
    <citation type="journal article" date="2008" name="Nature">
        <title>The genome of the model beetle and pest Tribolium castaneum.</title>
        <authorList>
            <consortium name="Tribolium Genome Sequencing Consortium"/>
            <person name="Richards S."/>
            <person name="Gibbs R.A."/>
            <person name="Weinstock G.M."/>
            <person name="Brown S.J."/>
            <person name="Denell R."/>
            <person name="Beeman R.W."/>
            <person name="Gibbs R."/>
            <person name="Beeman R.W."/>
            <person name="Brown S.J."/>
            <person name="Bucher G."/>
            <person name="Friedrich M."/>
            <person name="Grimmelikhuijzen C.J."/>
            <person name="Klingler M."/>
            <person name="Lorenzen M."/>
            <person name="Richards S."/>
            <person name="Roth S."/>
            <person name="Schroder R."/>
            <person name="Tautz D."/>
            <person name="Zdobnov E.M."/>
            <person name="Muzny D."/>
            <person name="Gibbs R.A."/>
            <person name="Weinstock G.M."/>
            <person name="Attaway T."/>
            <person name="Bell S."/>
            <person name="Buhay C.J."/>
            <person name="Chandrabose M.N."/>
            <person name="Chavez D."/>
            <person name="Clerk-Blankenburg K.P."/>
            <person name="Cree A."/>
            <person name="Dao M."/>
            <person name="Davis C."/>
            <person name="Chacko J."/>
            <person name="Dinh H."/>
            <person name="Dugan-Rocha S."/>
            <person name="Fowler G."/>
            <person name="Garner T.T."/>
            <person name="Garnes J."/>
            <person name="Gnirke A."/>
            <person name="Hawes A."/>
            <person name="Hernandez J."/>
            <person name="Hines S."/>
            <person name="Holder M."/>
            <person name="Hume J."/>
            <person name="Jhangiani S.N."/>
            <person name="Joshi V."/>
            <person name="Khan Z.M."/>
            <person name="Jackson L."/>
            <person name="Kovar C."/>
            <person name="Kowis A."/>
            <person name="Lee S."/>
            <person name="Lewis L.R."/>
            <person name="Margolis J."/>
            <person name="Morgan M."/>
            <person name="Nazareth L.V."/>
            <person name="Nguyen N."/>
            <person name="Okwuonu G."/>
            <person name="Parker D."/>
            <person name="Richards S."/>
            <person name="Ruiz S.J."/>
            <person name="Santibanez J."/>
            <person name="Savard J."/>
            <person name="Scherer S.E."/>
            <person name="Schneider B."/>
            <person name="Sodergren E."/>
            <person name="Tautz D."/>
            <person name="Vattahil S."/>
            <person name="Villasana D."/>
            <person name="White C.S."/>
            <person name="Wright R."/>
            <person name="Park Y."/>
            <person name="Beeman R.W."/>
            <person name="Lord J."/>
            <person name="Oppert B."/>
            <person name="Lorenzen M."/>
            <person name="Brown S."/>
            <person name="Wang L."/>
            <person name="Savard J."/>
            <person name="Tautz D."/>
            <person name="Richards S."/>
            <person name="Weinstock G."/>
            <person name="Gibbs R.A."/>
            <person name="Liu Y."/>
            <person name="Worley K."/>
            <person name="Weinstock G."/>
            <person name="Elsik C.G."/>
            <person name="Reese J.T."/>
            <person name="Elhaik E."/>
            <person name="Landan G."/>
            <person name="Graur D."/>
            <person name="Arensburger P."/>
            <person name="Atkinson P."/>
            <person name="Beeman R.W."/>
            <person name="Beidler J."/>
            <person name="Brown S.J."/>
            <person name="Demuth J.P."/>
            <person name="Drury D.W."/>
            <person name="Du Y.Z."/>
            <person name="Fujiwara H."/>
            <person name="Lorenzen M."/>
            <person name="Maselli V."/>
            <person name="Osanai M."/>
            <person name="Park Y."/>
            <person name="Robertson H.M."/>
            <person name="Tu Z."/>
            <person name="Wang J.J."/>
            <person name="Wang S."/>
            <person name="Richards S."/>
            <person name="Song H."/>
            <person name="Zhang L."/>
            <person name="Sodergren E."/>
            <person name="Werner D."/>
            <person name="Stanke M."/>
            <person name="Morgenstern B."/>
            <person name="Solovyev V."/>
            <person name="Kosarev P."/>
            <person name="Brown G."/>
            <person name="Chen H.C."/>
            <person name="Ermolaeva O."/>
            <person name="Hlavina W."/>
            <person name="Kapustin Y."/>
            <person name="Kiryutin B."/>
            <person name="Kitts P."/>
            <person name="Maglott D."/>
            <person name="Pruitt K."/>
            <person name="Sapojnikov V."/>
            <person name="Souvorov A."/>
            <person name="Mackey A.J."/>
            <person name="Waterhouse R.M."/>
            <person name="Wyder S."/>
            <person name="Zdobnov E.M."/>
            <person name="Zdobnov E.M."/>
            <person name="Wyder S."/>
            <person name="Kriventseva E.V."/>
            <person name="Kadowaki T."/>
            <person name="Bork P."/>
            <person name="Aranda M."/>
            <person name="Bao R."/>
            <person name="Beermann A."/>
            <person name="Berns N."/>
            <person name="Bolognesi R."/>
            <person name="Bonneton F."/>
            <person name="Bopp D."/>
            <person name="Brown S.J."/>
            <person name="Bucher G."/>
            <person name="Butts T."/>
            <person name="Chaumot A."/>
            <person name="Denell R.E."/>
            <person name="Ferrier D.E."/>
            <person name="Friedrich M."/>
            <person name="Gordon C.M."/>
            <person name="Jindra M."/>
            <person name="Klingler M."/>
            <person name="Lan Q."/>
            <person name="Lattorff H.M."/>
            <person name="Laudet V."/>
            <person name="von Levetsow C."/>
            <person name="Liu Z."/>
            <person name="Lutz R."/>
            <person name="Lynch J.A."/>
            <person name="da Fonseca R.N."/>
            <person name="Posnien N."/>
            <person name="Reuter R."/>
            <person name="Roth S."/>
            <person name="Savard J."/>
            <person name="Schinko J.B."/>
            <person name="Schmitt C."/>
            <person name="Schoppmeier M."/>
            <person name="Schroder R."/>
            <person name="Shippy T.D."/>
            <person name="Simonnet F."/>
            <person name="Marques-Souza H."/>
            <person name="Tautz D."/>
            <person name="Tomoyasu Y."/>
            <person name="Trauner J."/>
            <person name="Van der Zee M."/>
            <person name="Vervoort M."/>
            <person name="Wittkopp N."/>
            <person name="Wimmer E.A."/>
            <person name="Yang X."/>
            <person name="Jones A.K."/>
            <person name="Sattelle D.B."/>
            <person name="Ebert P.R."/>
            <person name="Nelson D."/>
            <person name="Scott J.G."/>
            <person name="Beeman R.W."/>
            <person name="Muthukrishnan S."/>
            <person name="Kramer K.J."/>
            <person name="Arakane Y."/>
            <person name="Beeman R.W."/>
            <person name="Zhu Q."/>
            <person name="Hogenkamp D."/>
            <person name="Dixit R."/>
            <person name="Oppert B."/>
            <person name="Jiang H."/>
            <person name="Zou Z."/>
            <person name="Marshall J."/>
            <person name="Elpidina E."/>
            <person name="Vinokurov K."/>
            <person name="Oppert C."/>
            <person name="Zou Z."/>
            <person name="Evans J."/>
            <person name="Lu Z."/>
            <person name="Zhao P."/>
            <person name="Sumathipala N."/>
            <person name="Altincicek B."/>
            <person name="Vilcinskas A."/>
            <person name="Williams M."/>
            <person name="Hultmark D."/>
            <person name="Hetru C."/>
            <person name="Jiang H."/>
            <person name="Grimmelikhuijzen C.J."/>
            <person name="Hauser F."/>
            <person name="Cazzamali G."/>
            <person name="Williamson M."/>
            <person name="Park Y."/>
            <person name="Li B."/>
            <person name="Tanaka Y."/>
            <person name="Predel R."/>
            <person name="Neupert S."/>
            <person name="Schachtner J."/>
            <person name="Verleyen P."/>
            <person name="Raible F."/>
            <person name="Bork P."/>
            <person name="Friedrich M."/>
            <person name="Walden K.K."/>
            <person name="Robertson H.M."/>
            <person name="Angeli S."/>
            <person name="Foret S."/>
            <person name="Bucher G."/>
            <person name="Schuetz S."/>
            <person name="Maleszka R."/>
            <person name="Wimmer E.A."/>
            <person name="Beeman R.W."/>
            <person name="Lorenzen M."/>
            <person name="Tomoyasu Y."/>
            <person name="Miller S.C."/>
            <person name="Grossmann D."/>
            <person name="Bucher G."/>
        </authorList>
    </citation>
    <scope>NUCLEOTIDE SEQUENCE [LARGE SCALE GENOMIC DNA]</scope>
    <source>
        <strain evidence="1 2">Georgia GA2</strain>
    </source>
</reference>
<proteinExistence type="predicted"/>
<gene>
    <name evidence="1" type="primary">AUGUSTUS-3.0.2_32885</name>
    <name evidence="1" type="ORF">TcasGA2_TC032885</name>
</gene>
<dbReference type="Proteomes" id="UP000007266">
    <property type="component" value="Linkage group 4"/>
</dbReference>
<dbReference type="InParanoid" id="A0A139WJE8"/>